<sequence>MTIASNPESILLVDALLEKIKKEYSLDQKLFSSILVTVNEAVTNAIKHGNLNDPSKKVTVAFRRSSSGAFIFTITDEGNGFNWQQAEAGISKGGQNEEGGRGLLIMEKLADKYSFNKKGNSVALHFIA</sequence>
<gene>
    <name evidence="3" type="ORF">EDD80_102109</name>
</gene>
<evidence type="ECO:0000313" key="4">
    <source>
        <dbReference type="Proteomes" id="UP000295807"/>
    </source>
</evidence>
<dbReference type="AlphaFoldDB" id="A0A4R3KU70"/>
<dbReference type="RefSeq" id="WP_132128031.1">
    <property type="nucleotide sequence ID" value="NZ_CP042432.1"/>
</dbReference>
<evidence type="ECO:0000256" key="1">
    <source>
        <dbReference type="ARBA" id="ARBA00022527"/>
    </source>
</evidence>
<comment type="caution">
    <text evidence="3">The sequence shown here is derived from an EMBL/GenBank/DDBJ whole genome shotgun (WGS) entry which is preliminary data.</text>
</comment>
<dbReference type="CDD" id="cd16936">
    <property type="entry name" value="HATPase_RsbW-like"/>
    <property type="match status" value="1"/>
</dbReference>
<dbReference type="EMBL" id="SMAD01000002">
    <property type="protein sequence ID" value="TCS88919.1"/>
    <property type="molecule type" value="Genomic_DNA"/>
</dbReference>
<reference evidence="3 4" key="1">
    <citation type="submission" date="2019-03" db="EMBL/GenBank/DDBJ databases">
        <title>Genomic Encyclopedia of Type Strains, Phase IV (KMG-IV): sequencing the most valuable type-strain genomes for metagenomic binning, comparative biology and taxonomic classification.</title>
        <authorList>
            <person name="Goeker M."/>
        </authorList>
    </citation>
    <scope>NUCLEOTIDE SEQUENCE [LARGE SCALE GENOMIC DNA]</scope>
    <source>
        <strain evidence="3 4">DSM 21100</strain>
    </source>
</reference>
<keyword evidence="3" id="KW-0808">Transferase</keyword>
<dbReference type="OrthoDB" id="1467655at2"/>
<accession>A0A4R3KU70</accession>
<proteinExistence type="predicted"/>
<feature type="domain" description="Histidine kinase/HSP90-like ATPase" evidence="2">
    <location>
        <begin position="4"/>
        <end position="124"/>
    </location>
</feature>
<organism evidence="3 4">
    <name type="scientific">Anseongella ginsenosidimutans</name>
    <dbReference type="NCBI Taxonomy" id="496056"/>
    <lineage>
        <taxon>Bacteria</taxon>
        <taxon>Pseudomonadati</taxon>
        <taxon>Bacteroidota</taxon>
        <taxon>Sphingobacteriia</taxon>
        <taxon>Sphingobacteriales</taxon>
        <taxon>Sphingobacteriaceae</taxon>
        <taxon>Anseongella</taxon>
    </lineage>
</organism>
<dbReference type="InterPro" id="IPR003594">
    <property type="entry name" value="HATPase_dom"/>
</dbReference>
<name>A0A4R3KU70_9SPHI</name>
<dbReference type="InterPro" id="IPR036890">
    <property type="entry name" value="HATPase_C_sf"/>
</dbReference>
<dbReference type="SUPFAM" id="SSF55874">
    <property type="entry name" value="ATPase domain of HSP90 chaperone/DNA topoisomerase II/histidine kinase"/>
    <property type="match status" value="1"/>
</dbReference>
<dbReference type="Gene3D" id="3.30.565.10">
    <property type="entry name" value="Histidine kinase-like ATPase, C-terminal domain"/>
    <property type="match status" value="1"/>
</dbReference>
<evidence type="ECO:0000259" key="2">
    <source>
        <dbReference type="Pfam" id="PF13581"/>
    </source>
</evidence>
<dbReference type="GO" id="GO:0004674">
    <property type="term" value="F:protein serine/threonine kinase activity"/>
    <property type="evidence" value="ECO:0007669"/>
    <property type="project" value="UniProtKB-KW"/>
</dbReference>
<dbReference type="PANTHER" id="PTHR35526">
    <property type="entry name" value="ANTI-SIGMA-F FACTOR RSBW-RELATED"/>
    <property type="match status" value="1"/>
</dbReference>
<keyword evidence="3" id="KW-0418">Kinase</keyword>
<dbReference type="Proteomes" id="UP000295807">
    <property type="component" value="Unassembled WGS sequence"/>
</dbReference>
<keyword evidence="4" id="KW-1185">Reference proteome</keyword>
<dbReference type="InterPro" id="IPR050267">
    <property type="entry name" value="Anti-sigma-factor_SerPK"/>
</dbReference>
<keyword evidence="1" id="KW-0723">Serine/threonine-protein kinase</keyword>
<dbReference type="PANTHER" id="PTHR35526:SF3">
    <property type="entry name" value="ANTI-SIGMA-F FACTOR RSBW"/>
    <property type="match status" value="1"/>
</dbReference>
<evidence type="ECO:0000313" key="3">
    <source>
        <dbReference type="EMBL" id="TCS88919.1"/>
    </source>
</evidence>
<protein>
    <submittedName>
        <fullName evidence="3">Serine/threonine-protein kinase RsbW</fullName>
    </submittedName>
</protein>
<dbReference type="Pfam" id="PF13581">
    <property type="entry name" value="HATPase_c_2"/>
    <property type="match status" value="1"/>
</dbReference>